<dbReference type="Gene3D" id="3.40.50.2000">
    <property type="entry name" value="Glycogen Phosphorylase B"/>
    <property type="match status" value="1"/>
</dbReference>
<dbReference type="InterPro" id="IPR001830">
    <property type="entry name" value="Glyco_trans_20"/>
</dbReference>
<protein>
    <submittedName>
        <fullName evidence="1">Uncharacterized protein</fullName>
    </submittedName>
</protein>
<dbReference type="Pfam" id="PF00982">
    <property type="entry name" value="Glyco_transf_20"/>
    <property type="match status" value="1"/>
</dbReference>
<dbReference type="GO" id="GO:0005992">
    <property type="term" value="P:trehalose biosynthetic process"/>
    <property type="evidence" value="ECO:0007669"/>
    <property type="project" value="InterPro"/>
</dbReference>
<name>A0A512C351_9HYPH</name>
<evidence type="ECO:0000313" key="2">
    <source>
        <dbReference type="Proteomes" id="UP000321085"/>
    </source>
</evidence>
<gene>
    <name evidence="1" type="ORF">MAE02_61630</name>
</gene>
<dbReference type="EMBL" id="BJYU01000197">
    <property type="protein sequence ID" value="GEO18467.1"/>
    <property type="molecule type" value="Genomic_DNA"/>
</dbReference>
<dbReference type="GO" id="GO:0003824">
    <property type="term" value="F:catalytic activity"/>
    <property type="evidence" value="ECO:0007669"/>
    <property type="project" value="InterPro"/>
</dbReference>
<organism evidence="1 2">
    <name type="scientific">Microvirga aerophila</name>
    <dbReference type="NCBI Taxonomy" id="670291"/>
    <lineage>
        <taxon>Bacteria</taxon>
        <taxon>Pseudomonadati</taxon>
        <taxon>Pseudomonadota</taxon>
        <taxon>Alphaproteobacteria</taxon>
        <taxon>Hyphomicrobiales</taxon>
        <taxon>Methylobacteriaceae</taxon>
        <taxon>Microvirga</taxon>
    </lineage>
</organism>
<dbReference type="AlphaFoldDB" id="A0A512C351"/>
<evidence type="ECO:0000313" key="1">
    <source>
        <dbReference type="EMBL" id="GEO18467.1"/>
    </source>
</evidence>
<proteinExistence type="predicted"/>
<keyword evidence="2" id="KW-1185">Reference proteome</keyword>
<accession>A0A512C351</accession>
<comment type="caution">
    <text evidence="1">The sequence shown here is derived from an EMBL/GenBank/DDBJ whole genome shotgun (WGS) entry which is preliminary data.</text>
</comment>
<sequence length="80" mass="9371">MQYAVIDLTSLDRQEYYNGFANRAPWPIMPYRIGLSEFSRTDYTGYLRVNWSFASALARLIQPDDLVRVHDYHLIPSRAS</sequence>
<dbReference type="SUPFAM" id="SSF53756">
    <property type="entry name" value="UDP-Glycosyltransferase/glycogen phosphorylase"/>
    <property type="match status" value="1"/>
</dbReference>
<dbReference type="Proteomes" id="UP000321085">
    <property type="component" value="Unassembled WGS sequence"/>
</dbReference>
<reference evidence="1 2" key="1">
    <citation type="submission" date="2019-07" db="EMBL/GenBank/DDBJ databases">
        <title>Whole genome shotgun sequence of Microvirga aerophila NBRC 106136.</title>
        <authorList>
            <person name="Hosoyama A."/>
            <person name="Uohara A."/>
            <person name="Ohji S."/>
            <person name="Ichikawa N."/>
        </authorList>
    </citation>
    <scope>NUCLEOTIDE SEQUENCE [LARGE SCALE GENOMIC DNA]</scope>
    <source>
        <strain evidence="1 2">NBRC 106136</strain>
    </source>
</reference>